<reference evidence="1" key="1">
    <citation type="journal article" date="2023" name="Science">
        <title>Genome structures resolve the early diversification of teleost fishes.</title>
        <authorList>
            <person name="Parey E."/>
            <person name="Louis A."/>
            <person name="Montfort J."/>
            <person name="Bouchez O."/>
            <person name="Roques C."/>
            <person name="Iampietro C."/>
            <person name="Lluch J."/>
            <person name="Castinel A."/>
            <person name="Donnadieu C."/>
            <person name="Desvignes T."/>
            <person name="Floi Bucao C."/>
            <person name="Jouanno E."/>
            <person name="Wen M."/>
            <person name="Mejri S."/>
            <person name="Dirks R."/>
            <person name="Jansen H."/>
            <person name="Henkel C."/>
            <person name="Chen W.J."/>
            <person name="Zahm M."/>
            <person name="Cabau C."/>
            <person name="Klopp C."/>
            <person name="Thompson A.W."/>
            <person name="Robinson-Rechavi M."/>
            <person name="Braasch I."/>
            <person name="Lecointre G."/>
            <person name="Bobe J."/>
            <person name="Postlethwait J.H."/>
            <person name="Berthelot C."/>
            <person name="Roest Crollius H."/>
            <person name="Guiguen Y."/>
        </authorList>
    </citation>
    <scope>NUCLEOTIDE SEQUENCE</scope>
    <source>
        <strain evidence="1">WJC10195</strain>
    </source>
</reference>
<evidence type="ECO:0000313" key="1">
    <source>
        <dbReference type="EMBL" id="KAJ8370219.1"/>
    </source>
</evidence>
<dbReference type="Proteomes" id="UP001152622">
    <property type="component" value="Chromosome 3"/>
</dbReference>
<organism evidence="1 2">
    <name type="scientific">Synaphobranchus kaupii</name>
    <name type="common">Kaup's arrowtooth eel</name>
    <dbReference type="NCBI Taxonomy" id="118154"/>
    <lineage>
        <taxon>Eukaryota</taxon>
        <taxon>Metazoa</taxon>
        <taxon>Chordata</taxon>
        <taxon>Craniata</taxon>
        <taxon>Vertebrata</taxon>
        <taxon>Euteleostomi</taxon>
        <taxon>Actinopterygii</taxon>
        <taxon>Neopterygii</taxon>
        <taxon>Teleostei</taxon>
        <taxon>Anguilliformes</taxon>
        <taxon>Synaphobranchidae</taxon>
        <taxon>Synaphobranchus</taxon>
    </lineage>
</organism>
<dbReference type="AlphaFoldDB" id="A0A9Q1J790"/>
<accession>A0A9Q1J790</accession>
<protein>
    <submittedName>
        <fullName evidence="1">Uncharacterized protein</fullName>
    </submittedName>
</protein>
<name>A0A9Q1J790_SYNKA</name>
<gene>
    <name evidence="1" type="ORF">SKAU_G00102470</name>
</gene>
<keyword evidence="2" id="KW-1185">Reference proteome</keyword>
<proteinExistence type="predicted"/>
<comment type="caution">
    <text evidence="1">The sequence shown here is derived from an EMBL/GenBank/DDBJ whole genome shotgun (WGS) entry which is preliminary data.</text>
</comment>
<sequence length="79" mass="8873">MFLRNFCTRGVETSFEKTRGRGNRIVRFVGGVRAAPFCPHTVVIGFGERYWSQSEGNRAVEKRQEGEQFGGDCVRAGDT</sequence>
<evidence type="ECO:0000313" key="2">
    <source>
        <dbReference type="Proteomes" id="UP001152622"/>
    </source>
</evidence>
<dbReference type="EMBL" id="JAINUF010000003">
    <property type="protein sequence ID" value="KAJ8370219.1"/>
    <property type="molecule type" value="Genomic_DNA"/>
</dbReference>